<proteinExistence type="predicted"/>
<dbReference type="AlphaFoldDB" id="A0A378T8N3"/>
<protein>
    <submittedName>
        <fullName evidence="2">Uncharacterized protein</fullName>
    </submittedName>
</protein>
<evidence type="ECO:0000256" key="1">
    <source>
        <dbReference type="SAM" id="MobiDB-lite"/>
    </source>
</evidence>
<organism evidence="2 3">
    <name type="scientific">Mycolicibacterium tokaiense</name>
    <dbReference type="NCBI Taxonomy" id="39695"/>
    <lineage>
        <taxon>Bacteria</taxon>
        <taxon>Bacillati</taxon>
        <taxon>Actinomycetota</taxon>
        <taxon>Actinomycetes</taxon>
        <taxon>Mycobacteriales</taxon>
        <taxon>Mycobacteriaceae</taxon>
        <taxon>Mycolicibacterium</taxon>
    </lineage>
</organism>
<name>A0A378T8N3_9MYCO</name>
<feature type="compositionally biased region" description="Low complexity" evidence="1">
    <location>
        <begin position="1"/>
        <end position="10"/>
    </location>
</feature>
<accession>A0A378T8N3</accession>
<keyword evidence="3" id="KW-1185">Reference proteome</keyword>
<evidence type="ECO:0000313" key="3">
    <source>
        <dbReference type="Proteomes" id="UP000254978"/>
    </source>
</evidence>
<dbReference type="Proteomes" id="UP000254978">
    <property type="component" value="Unassembled WGS sequence"/>
</dbReference>
<gene>
    <name evidence="2" type="ORF">NCTC10821_00669</name>
</gene>
<feature type="region of interest" description="Disordered" evidence="1">
    <location>
        <begin position="1"/>
        <end position="27"/>
    </location>
</feature>
<reference evidence="2 3" key="1">
    <citation type="submission" date="2018-06" db="EMBL/GenBank/DDBJ databases">
        <authorList>
            <consortium name="Pathogen Informatics"/>
            <person name="Doyle S."/>
        </authorList>
    </citation>
    <scope>NUCLEOTIDE SEQUENCE [LARGE SCALE GENOMIC DNA]</scope>
    <source>
        <strain evidence="2 3">NCTC10821</strain>
    </source>
</reference>
<sequence>MLPGVARVPPGRGPPGPAPGRACGRGAGRSTGCCDEKGLLPTRGGRGAPGLGPPLCGWAGRGPGVGAGPGRAPGVGAGPGRAAGAAGAALAAGAWGAAGGAGGAAGAGAAGAGAAGGALCATGAGAAGLGALGLGPGTGEPEPPLPAGRPLAAAGLGAVALSEDVLPPSDSRRRRATGASTVDDADLTNSPCSFSFASKSLLVTPSSLANSCTRALPATTSPVWRRQRWLAPRLGFSYDAWSSGLHGVLMFFATCSLARVTSH</sequence>
<dbReference type="EMBL" id="UGQT01000001">
    <property type="protein sequence ID" value="STZ57171.1"/>
    <property type="molecule type" value="Genomic_DNA"/>
</dbReference>
<evidence type="ECO:0000313" key="2">
    <source>
        <dbReference type="EMBL" id="STZ57171.1"/>
    </source>
</evidence>